<sequence>MLLLRRHLIPLLRPVAPLHFLSTSAAPFSLEDYLIASCGLSPDQARKASKKALTQASREAGKPLRDLSCSRLNSASNPDAVLALLSGVGLASADIAAIVNAYPLILRCSVSIIGPRLLALRDRLGLSATQIACFLLVGSRAFCSRDIAPNFEFFISFYGSFRGLFVAVKRNSRILVSDLERVIKPNIEQLLQCGLSVRDIVQVCSAKPRFLAYNPGRMKEFVLRADELGVPRSSPMFKHAVVAVIGVSKEKVAAKLEVLKATLGCSDTEVATAVSRMPSLLGISEEHFRHKIRFLVNKVGMEPRYIVERPVLLGFSLEKRLVPRYCVMKVLHAEGLLNGNMSFLKIAAMKEETFKLRFVDSHKEAVPALSDIYAAACSGHVPPECNTAQNADVGRGKMLPLETHNGSHIRPLRRRQVGS</sequence>
<dbReference type="InterPro" id="IPR038538">
    <property type="entry name" value="MTERF_sf"/>
</dbReference>
<gene>
    <name evidence="5" type="ORF">EJB05_45584</name>
</gene>
<evidence type="ECO:0000256" key="3">
    <source>
        <dbReference type="ARBA" id="ARBA00022946"/>
    </source>
</evidence>
<feature type="compositionally biased region" description="Basic residues" evidence="4">
    <location>
        <begin position="410"/>
        <end position="419"/>
    </location>
</feature>
<dbReference type="InterPro" id="IPR003690">
    <property type="entry name" value="MTERF"/>
</dbReference>
<dbReference type="OrthoDB" id="2017321at2759"/>
<dbReference type="GO" id="GO:0006353">
    <property type="term" value="P:DNA-templated transcription termination"/>
    <property type="evidence" value="ECO:0007669"/>
    <property type="project" value="UniProtKB-KW"/>
</dbReference>
<evidence type="ECO:0000256" key="4">
    <source>
        <dbReference type="SAM" id="MobiDB-lite"/>
    </source>
</evidence>
<proteinExistence type="inferred from homology"/>
<feature type="non-terminal residue" evidence="5">
    <location>
        <position position="1"/>
    </location>
</feature>
<keyword evidence="6" id="KW-1185">Reference proteome</keyword>
<name>A0A5J9TL09_9POAL</name>
<feature type="region of interest" description="Disordered" evidence="4">
    <location>
        <begin position="397"/>
        <end position="419"/>
    </location>
</feature>
<dbReference type="FunFam" id="1.25.70.10:FF:000001">
    <property type="entry name" value="Mitochondrial transcription termination factor-like"/>
    <property type="match status" value="1"/>
</dbReference>
<evidence type="ECO:0000256" key="1">
    <source>
        <dbReference type="ARBA" id="ARBA00007692"/>
    </source>
</evidence>
<keyword evidence="2" id="KW-0806">Transcription termination</keyword>
<dbReference type="EMBL" id="RWGY01000039">
    <property type="protein sequence ID" value="TVU11972.1"/>
    <property type="molecule type" value="Genomic_DNA"/>
</dbReference>
<evidence type="ECO:0000256" key="2">
    <source>
        <dbReference type="ARBA" id="ARBA00022472"/>
    </source>
</evidence>
<keyword evidence="2" id="KW-0804">Transcription</keyword>
<protein>
    <submittedName>
        <fullName evidence="5">Uncharacterized protein</fullName>
    </submittedName>
</protein>
<keyword evidence="2" id="KW-0805">Transcription regulation</keyword>
<dbReference type="GO" id="GO:0003676">
    <property type="term" value="F:nucleic acid binding"/>
    <property type="evidence" value="ECO:0007669"/>
    <property type="project" value="InterPro"/>
</dbReference>
<keyword evidence="3" id="KW-0809">Transit peptide</keyword>
<dbReference type="PANTHER" id="PTHR13068:SF102">
    <property type="entry name" value="OS11G0246100 PROTEIN"/>
    <property type="match status" value="1"/>
</dbReference>
<comment type="caution">
    <text evidence="5">The sequence shown here is derived from an EMBL/GenBank/DDBJ whole genome shotgun (WGS) entry which is preliminary data.</text>
</comment>
<evidence type="ECO:0000313" key="5">
    <source>
        <dbReference type="EMBL" id="TVU11972.1"/>
    </source>
</evidence>
<dbReference type="SMART" id="SM00733">
    <property type="entry name" value="Mterf"/>
    <property type="match status" value="6"/>
</dbReference>
<dbReference type="Proteomes" id="UP000324897">
    <property type="component" value="Chromosome 3"/>
</dbReference>
<dbReference type="Gene3D" id="1.25.70.10">
    <property type="entry name" value="Transcription termination factor 3, mitochondrial"/>
    <property type="match status" value="1"/>
</dbReference>
<reference evidence="5 6" key="1">
    <citation type="journal article" date="2019" name="Sci. Rep.">
        <title>A high-quality genome of Eragrostis curvula grass provides insights into Poaceae evolution and supports new strategies to enhance forage quality.</title>
        <authorList>
            <person name="Carballo J."/>
            <person name="Santos B.A.C.M."/>
            <person name="Zappacosta D."/>
            <person name="Garbus I."/>
            <person name="Selva J.P."/>
            <person name="Gallo C.A."/>
            <person name="Diaz A."/>
            <person name="Albertini E."/>
            <person name="Caccamo M."/>
            <person name="Echenique V."/>
        </authorList>
    </citation>
    <scope>NUCLEOTIDE SEQUENCE [LARGE SCALE GENOMIC DNA]</scope>
    <source>
        <strain evidence="6">cv. Victoria</strain>
        <tissue evidence="5">Leaf</tissue>
    </source>
</reference>
<dbReference type="PANTHER" id="PTHR13068">
    <property type="entry name" value="CGI-12 PROTEIN-RELATED"/>
    <property type="match status" value="1"/>
</dbReference>
<comment type="similarity">
    <text evidence="1">Belongs to the mTERF family.</text>
</comment>
<organism evidence="5 6">
    <name type="scientific">Eragrostis curvula</name>
    <name type="common">weeping love grass</name>
    <dbReference type="NCBI Taxonomy" id="38414"/>
    <lineage>
        <taxon>Eukaryota</taxon>
        <taxon>Viridiplantae</taxon>
        <taxon>Streptophyta</taxon>
        <taxon>Embryophyta</taxon>
        <taxon>Tracheophyta</taxon>
        <taxon>Spermatophyta</taxon>
        <taxon>Magnoliopsida</taxon>
        <taxon>Liliopsida</taxon>
        <taxon>Poales</taxon>
        <taxon>Poaceae</taxon>
        <taxon>PACMAD clade</taxon>
        <taxon>Chloridoideae</taxon>
        <taxon>Eragrostideae</taxon>
        <taxon>Eragrostidinae</taxon>
        <taxon>Eragrostis</taxon>
    </lineage>
</organism>
<evidence type="ECO:0000313" key="6">
    <source>
        <dbReference type="Proteomes" id="UP000324897"/>
    </source>
</evidence>
<dbReference type="Gramene" id="TVU11972">
    <property type="protein sequence ID" value="TVU11972"/>
    <property type="gene ID" value="EJB05_45584"/>
</dbReference>
<dbReference type="Pfam" id="PF02536">
    <property type="entry name" value="mTERF"/>
    <property type="match status" value="1"/>
</dbReference>
<dbReference type="AlphaFoldDB" id="A0A5J9TL09"/>
<accession>A0A5J9TL09</accession>